<dbReference type="PANTHER" id="PTHR43433">
    <property type="entry name" value="HYDROLASE, ALPHA/BETA FOLD FAMILY PROTEIN"/>
    <property type="match status" value="1"/>
</dbReference>
<name>A0ABV3G298_9NOCA</name>
<dbReference type="InterPro" id="IPR029058">
    <property type="entry name" value="AB_hydrolase_fold"/>
</dbReference>
<dbReference type="PANTHER" id="PTHR43433:SF4">
    <property type="entry name" value="NON-HEME CHLOROPEROXIDASE-RELATED"/>
    <property type="match status" value="1"/>
</dbReference>
<reference evidence="2 3" key="1">
    <citation type="submission" date="2024-06" db="EMBL/GenBank/DDBJ databases">
        <title>The Natural Products Discovery Center: Release of the First 8490 Sequenced Strains for Exploring Actinobacteria Biosynthetic Diversity.</title>
        <authorList>
            <person name="Kalkreuter E."/>
            <person name="Kautsar S.A."/>
            <person name="Yang D."/>
            <person name="Bader C.D."/>
            <person name="Teijaro C.N."/>
            <person name="Fluegel L."/>
            <person name="Davis C.M."/>
            <person name="Simpson J.R."/>
            <person name="Lauterbach L."/>
            <person name="Steele A.D."/>
            <person name="Gui C."/>
            <person name="Meng S."/>
            <person name="Li G."/>
            <person name="Viehrig K."/>
            <person name="Ye F."/>
            <person name="Su P."/>
            <person name="Kiefer A.F."/>
            <person name="Nichols A."/>
            <person name="Cepeda A.J."/>
            <person name="Yan W."/>
            <person name="Fan B."/>
            <person name="Jiang Y."/>
            <person name="Adhikari A."/>
            <person name="Zheng C.-J."/>
            <person name="Schuster L."/>
            <person name="Cowan T.M."/>
            <person name="Smanski M.J."/>
            <person name="Chevrette M.G."/>
            <person name="De Carvalho L.P.S."/>
            <person name="Shen B."/>
        </authorList>
    </citation>
    <scope>NUCLEOTIDE SEQUENCE [LARGE SCALE GENOMIC DNA]</scope>
    <source>
        <strain evidence="2 3">NPDC050403</strain>
    </source>
</reference>
<dbReference type="Proteomes" id="UP001551695">
    <property type="component" value="Unassembled WGS sequence"/>
</dbReference>
<evidence type="ECO:0000259" key="1">
    <source>
        <dbReference type="Pfam" id="PF12697"/>
    </source>
</evidence>
<keyword evidence="2" id="KW-0378">Hydrolase</keyword>
<organism evidence="2 3">
    <name type="scientific">Nocardia aurea</name>
    <dbReference type="NCBI Taxonomy" id="2144174"/>
    <lineage>
        <taxon>Bacteria</taxon>
        <taxon>Bacillati</taxon>
        <taxon>Actinomycetota</taxon>
        <taxon>Actinomycetes</taxon>
        <taxon>Mycobacteriales</taxon>
        <taxon>Nocardiaceae</taxon>
        <taxon>Nocardia</taxon>
    </lineage>
</organism>
<dbReference type="Gene3D" id="3.40.50.1820">
    <property type="entry name" value="alpha/beta hydrolase"/>
    <property type="match status" value="1"/>
</dbReference>
<sequence>MATVYVDNAGVRLHAIDNRRDGSGVPVLVVPGTGEDAEDYAWQLEALGDRRVVVVDVRGRGRSDAPVSGYTWQHHYGDVLAVMTACELRRPIVMGYSRGTPYAIGAALHADHRVAGLVINDYQARHVFLSPEAVERLSAMRVHGRAVVERMPSHVIEAVAAQSDEVSLWERLPELGCPVLVIRGGRRGSMVDDDAADRYRAAADDVEVVTLPERGHGLWSNDIPSYLAALTPFLTAVDQEADRISR</sequence>
<evidence type="ECO:0000313" key="2">
    <source>
        <dbReference type="EMBL" id="MEV0711807.1"/>
    </source>
</evidence>
<evidence type="ECO:0000313" key="3">
    <source>
        <dbReference type="Proteomes" id="UP001551695"/>
    </source>
</evidence>
<gene>
    <name evidence="2" type="ORF">AB0I48_30040</name>
</gene>
<dbReference type="InterPro" id="IPR000073">
    <property type="entry name" value="AB_hydrolase_1"/>
</dbReference>
<dbReference type="Pfam" id="PF12697">
    <property type="entry name" value="Abhydrolase_6"/>
    <property type="match status" value="1"/>
</dbReference>
<proteinExistence type="predicted"/>
<feature type="domain" description="AB hydrolase-1" evidence="1">
    <location>
        <begin position="27"/>
        <end position="219"/>
    </location>
</feature>
<keyword evidence="3" id="KW-1185">Reference proteome</keyword>
<comment type="caution">
    <text evidence="2">The sequence shown here is derived from an EMBL/GenBank/DDBJ whole genome shotgun (WGS) entry which is preliminary data.</text>
</comment>
<dbReference type="SUPFAM" id="SSF53474">
    <property type="entry name" value="alpha/beta-Hydrolases"/>
    <property type="match status" value="1"/>
</dbReference>
<dbReference type="EMBL" id="JBFAKC010000017">
    <property type="protein sequence ID" value="MEV0711807.1"/>
    <property type="molecule type" value="Genomic_DNA"/>
</dbReference>
<dbReference type="RefSeq" id="WP_357788485.1">
    <property type="nucleotide sequence ID" value="NZ_JBFAKC010000017.1"/>
</dbReference>
<accession>A0ABV3G298</accession>
<dbReference type="InterPro" id="IPR050471">
    <property type="entry name" value="AB_hydrolase"/>
</dbReference>
<protein>
    <submittedName>
        <fullName evidence="2">Alpha/beta hydrolase</fullName>
    </submittedName>
</protein>
<dbReference type="GO" id="GO:0016787">
    <property type="term" value="F:hydrolase activity"/>
    <property type="evidence" value="ECO:0007669"/>
    <property type="project" value="UniProtKB-KW"/>
</dbReference>